<dbReference type="Gene3D" id="1.10.260.40">
    <property type="entry name" value="lambda repressor-like DNA-binding domains"/>
    <property type="match status" value="1"/>
</dbReference>
<evidence type="ECO:0000313" key="3">
    <source>
        <dbReference type="EMBL" id="MEN3229063.1"/>
    </source>
</evidence>
<feature type="region of interest" description="Disordered" evidence="1">
    <location>
        <begin position="1"/>
        <end position="22"/>
    </location>
</feature>
<dbReference type="InterPro" id="IPR010982">
    <property type="entry name" value="Lambda_DNA-bd_dom_sf"/>
</dbReference>
<gene>
    <name evidence="3" type="ORF">PUR21_15705</name>
</gene>
<dbReference type="Proteomes" id="UP001404845">
    <property type="component" value="Unassembled WGS sequence"/>
</dbReference>
<keyword evidence="4" id="KW-1185">Reference proteome</keyword>
<evidence type="ECO:0000256" key="1">
    <source>
        <dbReference type="SAM" id="MobiDB-lite"/>
    </source>
</evidence>
<comment type="caution">
    <text evidence="3">The sequence shown here is derived from an EMBL/GenBank/DDBJ whole genome shotgun (WGS) entry which is preliminary data.</text>
</comment>
<accession>A0ABU9ZCL2</accession>
<protein>
    <submittedName>
        <fullName evidence="3">Helix-turn-helix transcriptional regulator</fullName>
    </submittedName>
</protein>
<dbReference type="SUPFAM" id="SSF47413">
    <property type="entry name" value="lambda repressor-like DNA-binding domains"/>
    <property type="match status" value="1"/>
</dbReference>
<feature type="region of interest" description="Disordered" evidence="1">
    <location>
        <begin position="133"/>
        <end position="157"/>
    </location>
</feature>
<feature type="compositionally biased region" description="Basic and acidic residues" evidence="1">
    <location>
        <begin position="11"/>
        <end position="22"/>
    </location>
</feature>
<name>A0ABU9ZCL2_9HYPH</name>
<dbReference type="EMBL" id="JAQYXL010000001">
    <property type="protein sequence ID" value="MEN3229063.1"/>
    <property type="molecule type" value="Genomic_DNA"/>
</dbReference>
<dbReference type="Pfam" id="PF01381">
    <property type="entry name" value="HTH_3"/>
    <property type="match status" value="1"/>
</dbReference>
<proteinExistence type="predicted"/>
<dbReference type="InterPro" id="IPR001387">
    <property type="entry name" value="Cro/C1-type_HTH"/>
</dbReference>
<organism evidence="3 4">
    <name type="scientific">Methylorubrum rhodesianum</name>
    <dbReference type="NCBI Taxonomy" id="29427"/>
    <lineage>
        <taxon>Bacteria</taxon>
        <taxon>Pseudomonadati</taxon>
        <taxon>Pseudomonadota</taxon>
        <taxon>Alphaproteobacteria</taxon>
        <taxon>Hyphomicrobiales</taxon>
        <taxon>Methylobacteriaceae</taxon>
        <taxon>Methylorubrum</taxon>
    </lineage>
</organism>
<sequence>MADPQHARPKPSADTKPTDSHETVSSEIEWNYIIGIKLFQCGEPYHDLLLFPKVNAYPPEKPVPGYLCQAARALLGLSQSDLRELSMVSKKSINDYENAFSDLSEGLALRLRQALEGQGARFVHGDGATGVVTGMARSELDRRSRSPRKNEAPSDRP</sequence>
<feature type="compositionally biased region" description="Basic and acidic residues" evidence="1">
    <location>
        <begin position="138"/>
        <end position="157"/>
    </location>
</feature>
<feature type="domain" description="HTH cro/C1-type" evidence="2">
    <location>
        <begin position="70"/>
        <end position="115"/>
    </location>
</feature>
<evidence type="ECO:0000259" key="2">
    <source>
        <dbReference type="Pfam" id="PF01381"/>
    </source>
</evidence>
<dbReference type="CDD" id="cd00093">
    <property type="entry name" value="HTH_XRE"/>
    <property type="match status" value="1"/>
</dbReference>
<evidence type="ECO:0000313" key="4">
    <source>
        <dbReference type="Proteomes" id="UP001404845"/>
    </source>
</evidence>
<reference evidence="3 4" key="1">
    <citation type="journal article" date="2023" name="PLoS ONE">
        <title>Complete genome assembly of Hawai'i environmental nontuberculous mycobacteria reveals unexpected co-isolation with methylobacteria.</title>
        <authorList>
            <person name="Hendrix J."/>
            <person name="Epperson L.E."/>
            <person name="Tong E.I."/>
            <person name="Chan Y.L."/>
            <person name="Hasan N.A."/>
            <person name="Dawrs S.N."/>
            <person name="Norton G.J."/>
            <person name="Virdi R."/>
            <person name="Crooks J.L."/>
            <person name="Chan E.D."/>
            <person name="Honda J.R."/>
            <person name="Strong M."/>
        </authorList>
    </citation>
    <scope>NUCLEOTIDE SEQUENCE [LARGE SCALE GENOMIC DNA]</scope>
    <source>
        <strain evidence="3 4">NJH_HI01</strain>
    </source>
</reference>
<dbReference type="RefSeq" id="WP_200672012.1">
    <property type="nucleotide sequence ID" value="NZ_JACWCW010000105.1"/>
</dbReference>